<dbReference type="EMBL" id="BAABJQ010000006">
    <property type="protein sequence ID" value="GAA5184360.1"/>
    <property type="molecule type" value="Genomic_DNA"/>
</dbReference>
<dbReference type="RefSeq" id="WP_345629195.1">
    <property type="nucleotide sequence ID" value="NZ_BAABJQ010000006.1"/>
</dbReference>
<keyword evidence="2" id="KW-1185">Reference proteome</keyword>
<proteinExistence type="predicted"/>
<evidence type="ECO:0000313" key="1">
    <source>
        <dbReference type="EMBL" id="GAA5184360.1"/>
    </source>
</evidence>
<organism evidence="1 2">
    <name type="scientific">Rugosimonospora acidiphila</name>
    <dbReference type="NCBI Taxonomy" id="556531"/>
    <lineage>
        <taxon>Bacteria</taxon>
        <taxon>Bacillati</taxon>
        <taxon>Actinomycetota</taxon>
        <taxon>Actinomycetes</taxon>
        <taxon>Micromonosporales</taxon>
        <taxon>Micromonosporaceae</taxon>
        <taxon>Rugosimonospora</taxon>
    </lineage>
</organism>
<sequence length="226" mass="25078">MSGTVGTQTSASEAALRAAAERQIAVTRKTGRPASSTLDQRVARRRQEMLLKERREAEYHQARVLLLIDALAGKSSALDGLTKLAKLDFLLRYPVFLEELANSGVDALQLSDDTKPTPEERSTVESRMMRYKYGPWDDRYYGIIGALVGRGLVEYVSGKRGNIALRPTDGGRALARLLATDPAWRLTAARCAVLHRAFARKSGNAIKSLIYDRLPDVVDRPHRTEI</sequence>
<name>A0ABP9RS60_9ACTN</name>
<dbReference type="Proteomes" id="UP001501570">
    <property type="component" value="Unassembled WGS sequence"/>
</dbReference>
<comment type="caution">
    <text evidence="1">The sequence shown here is derived from an EMBL/GenBank/DDBJ whole genome shotgun (WGS) entry which is preliminary data.</text>
</comment>
<gene>
    <name evidence="1" type="ORF">GCM10023322_25680</name>
</gene>
<reference evidence="2" key="1">
    <citation type="journal article" date="2019" name="Int. J. Syst. Evol. Microbiol.">
        <title>The Global Catalogue of Microorganisms (GCM) 10K type strain sequencing project: providing services to taxonomists for standard genome sequencing and annotation.</title>
        <authorList>
            <consortium name="The Broad Institute Genomics Platform"/>
            <consortium name="The Broad Institute Genome Sequencing Center for Infectious Disease"/>
            <person name="Wu L."/>
            <person name="Ma J."/>
        </authorList>
    </citation>
    <scope>NUCLEOTIDE SEQUENCE [LARGE SCALE GENOMIC DNA]</scope>
    <source>
        <strain evidence="2">JCM 18304</strain>
    </source>
</reference>
<accession>A0ABP9RS60</accession>
<protein>
    <submittedName>
        <fullName evidence="1">Uncharacterized protein</fullName>
    </submittedName>
</protein>
<evidence type="ECO:0000313" key="2">
    <source>
        <dbReference type="Proteomes" id="UP001501570"/>
    </source>
</evidence>